<keyword evidence="10" id="KW-1185">Reference proteome</keyword>
<evidence type="ECO:0000256" key="1">
    <source>
        <dbReference type="ARBA" id="ARBA00004651"/>
    </source>
</evidence>
<organism evidence="9 10">
    <name type="scientific">Paramicrobacterium chengjingii</name>
    <dbReference type="NCBI Taxonomy" id="2769067"/>
    <lineage>
        <taxon>Bacteria</taxon>
        <taxon>Bacillati</taxon>
        <taxon>Actinomycetota</taxon>
        <taxon>Actinomycetes</taxon>
        <taxon>Micrococcales</taxon>
        <taxon>Microbacteriaceae</taxon>
        <taxon>Paramicrobacterium</taxon>
    </lineage>
</organism>
<feature type="domain" description="EamA" evidence="8">
    <location>
        <begin position="146"/>
        <end position="279"/>
    </location>
</feature>
<keyword evidence="4 7" id="KW-0812">Transmembrane</keyword>
<dbReference type="PANTHER" id="PTHR42920:SF5">
    <property type="entry name" value="EAMA DOMAIN-CONTAINING PROTEIN"/>
    <property type="match status" value="1"/>
</dbReference>
<dbReference type="PROSITE" id="PS51257">
    <property type="entry name" value="PROKAR_LIPOPROTEIN"/>
    <property type="match status" value="1"/>
</dbReference>
<evidence type="ECO:0000259" key="8">
    <source>
        <dbReference type="Pfam" id="PF00892"/>
    </source>
</evidence>
<dbReference type="InterPro" id="IPR000620">
    <property type="entry name" value="EamA_dom"/>
</dbReference>
<dbReference type="InterPro" id="IPR051258">
    <property type="entry name" value="Diverse_Substrate_Transporter"/>
</dbReference>
<feature type="transmembrane region" description="Helical" evidence="7">
    <location>
        <begin position="204"/>
        <end position="224"/>
    </location>
</feature>
<sequence>MTDARRSTSGVALVLGSCVSLQFGAALATQLFPDLGSWGVTALRLGIASLVMLVVARPRVRSWRGGQWRGVIVLGVAMAGMNGFFYASIGLIPLSAAVTIEFVGPLLLSALLSRRRLDALWLAIASLGLAAIGVESMAGVAALDPLGVAFALIAAVFWMGYILASARVGSSVPGSSGLAVALAISAVIVLPFGVPGIASAEIDARVVALAVATAVLASALPYSLELSALRRLPRHVFSILLSLEPVAAAFVGWMLLQQPSGPLRLTAIALVIVATFGTTTTHARRTRPPVAHIEAAGPPSPAANHTF</sequence>
<name>A0ABX6YK90_9MICO</name>
<reference evidence="9 10" key="1">
    <citation type="submission" date="2020-12" db="EMBL/GenBank/DDBJ databases">
        <title>Microbacterium sp. HY060.</title>
        <authorList>
            <person name="Zhou J."/>
        </authorList>
    </citation>
    <scope>NUCLEOTIDE SEQUENCE [LARGE SCALE GENOMIC DNA]</scope>
    <source>
        <strain evidence="9 10">HY60</strain>
    </source>
</reference>
<dbReference type="EMBL" id="CP061169">
    <property type="protein sequence ID" value="QPZ39019.1"/>
    <property type="molecule type" value="Genomic_DNA"/>
</dbReference>
<dbReference type="InterPro" id="IPR037185">
    <property type="entry name" value="EmrE-like"/>
</dbReference>
<feature type="transmembrane region" description="Helical" evidence="7">
    <location>
        <begin position="92"/>
        <end position="112"/>
    </location>
</feature>
<evidence type="ECO:0000313" key="9">
    <source>
        <dbReference type="EMBL" id="QPZ39019.1"/>
    </source>
</evidence>
<keyword evidence="6 7" id="KW-0472">Membrane</keyword>
<evidence type="ECO:0000313" key="10">
    <source>
        <dbReference type="Proteomes" id="UP000662814"/>
    </source>
</evidence>
<feature type="transmembrane region" description="Helical" evidence="7">
    <location>
        <begin position="38"/>
        <end position="56"/>
    </location>
</feature>
<dbReference type="RefSeq" id="WP_166984919.1">
    <property type="nucleotide sequence ID" value="NZ_CP061169.1"/>
</dbReference>
<keyword evidence="3" id="KW-1003">Cell membrane</keyword>
<dbReference type="Pfam" id="PF00892">
    <property type="entry name" value="EamA"/>
    <property type="match status" value="1"/>
</dbReference>
<gene>
    <name evidence="9" type="ORF">HCR76_02675</name>
</gene>
<feature type="transmembrane region" description="Helical" evidence="7">
    <location>
        <begin position="146"/>
        <end position="164"/>
    </location>
</feature>
<evidence type="ECO:0000256" key="4">
    <source>
        <dbReference type="ARBA" id="ARBA00022692"/>
    </source>
</evidence>
<comment type="subcellular location">
    <subcellularLocation>
        <location evidence="1">Cell membrane</location>
        <topology evidence="1">Multi-pass membrane protein</topology>
    </subcellularLocation>
</comment>
<dbReference type="PANTHER" id="PTHR42920">
    <property type="entry name" value="OS03G0707200 PROTEIN-RELATED"/>
    <property type="match status" value="1"/>
</dbReference>
<evidence type="ECO:0000256" key="3">
    <source>
        <dbReference type="ARBA" id="ARBA00022475"/>
    </source>
</evidence>
<dbReference type="Proteomes" id="UP000662814">
    <property type="component" value="Chromosome"/>
</dbReference>
<feature type="transmembrane region" description="Helical" evidence="7">
    <location>
        <begin position="68"/>
        <end position="86"/>
    </location>
</feature>
<evidence type="ECO:0000256" key="2">
    <source>
        <dbReference type="ARBA" id="ARBA00007362"/>
    </source>
</evidence>
<dbReference type="SUPFAM" id="SSF103481">
    <property type="entry name" value="Multidrug resistance efflux transporter EmrE"/>
    <property type="match status" value="2"/>
</dbReference>
<feature type="transmembrane region" description="Helical" evidence="7">
    <location>
        <begin position="119"/>
        <end position="140"/>
    </location>
</feature>
<evidence type="ECO:0000256" key="7">
    <source>
        <dbReference type="SAM" id="Phobius"/>
    </source>
</evidence>
<feature type="transmembrane region" description="Helical" evidence="7">
    <location>
        <begin position="176"/>
        <end position="198"/>
    </location>
</feature>
<evidence type="ECO:0000256" key="6">
    <source>
        <dbReference type="ARBA" id="ARBA00023136"/>
    </source>
</evidence>
<feature type="transmembrane region" description="Helical" evidence="7">
    <location>
        <begin position="262"/>
        <end position="279"/>
    </location>
</feature>
<proteinExistence type="inferred from homology"/>
<accession>A0ABX6YK90</accession>
<comment type="similarity">
    <text evidence="2">Belongs to the EamA transporter family.</text>
</comment>
<protein>
    <submittedName>
        <fullName evidence="9">EamA family transporter</fullName>
    </submittedName>
</protein>
<keyword evidence="5 7" id="KW-1133">Transmembrane helix</keyword>
<evidence type="ECO:0000256" key="5">
    <source>
        <dbReference type="ARBA" id="ARBA00022989"/>
    </source>
</evidence>
<feature type="transmembrane region" description="Helical" evidence="7">
    <location>
        <begin position="236"/>
        <end position="256"/>
    </location>
</feature>